<dbReference type="InterPro" id="IPR018035">
    <property type="entry name" value="Flagellar_FliH/T3SS_HrpE"/>
</dbReference>
<dbReference type="Pfam" id="PF02108">
    <property type="entry name" value="FliH"/>
    <property type="match status" value="1"/>
</dbReference>
<evidence type="ECO:0000256" key="4">
    <source>
        <dbReference type="ARBA" id="ARBA00022795"/>
    </source>
</evidence>
<sequence>MAEILKGDGVNIEGKTVYDGNKTLLVNVLQNEVKDDNNELMAALEPVPVSLQKYILSYIENYKKKLGKEYQGREKAVFDSARKSGYEGGFNEGRNEALRLLEDSIKNIRKAANSIEQFKNVLYEDVKADVIELTFDIAQIITKQIVSTNYDALRSIIADAINNTSATVNFKIYLNAADYNTINKNPDLIKDSITKETNIEFLPDPNILPGDVIIKTDFGEIDARLASQIAQIKKAFTKITPN</sequence>
<feature type="domain" description="Flagellar assembly protein FliH/Type III secretion system HrpE" evidence="7">
    <location>
        <begin position="105"/>
        <end position="231"/>
    </location>
</feature>
<keyword evidence="5" id="KW-0653">Protein transport</keyword>
<evidence type="ECO:0000256" key="2">
    <source>
        <dbReference type="ARBA" id="ARBA00006602"/>
    </source>
</evidence>
<dbReference type="PANTHER" id="PTHR34982:SF1">
    <property type="entry name" value="FLAGELLAR ASSEMBLY PROTEIN FLIH"/>
    <property type="match status" value="1"/>
</dbReference>
<dbReference type="PANTHER" id="PTHR34982">
    <property type="entry name" value="YOP PROTEINS TRANSLOCATION PROTEIN L"/>
    <property type="match status" value="1"/>
</dbReference>
<organism evidence="8 9">
    <name type="scientific">Candidatus Acidulodesulfobacterium ferriphilum</name>
    <dbReference type="NCBI Taxonomy" id="2597223"/>
    <lineage>
        <taxon>Bacteria</taxon>
        <taxon>Deltaproteobacteria</taxon>
        <taxon>Candidatus Acidulodesulfobacterales</taxon>
        <taxon>Candidatus Acidulodesulfobacterium</taxon>
    </lineage>
</organism>
<evidence type="ECO:0000256" key="6">
    <source>
        <dbReference type="ARBA" id="ARBA00023225"/>
    </source>
</evidence>
<accession>A0A519BBB2</accession>
<comment type="caution">
    <text evidence="8">The sequence shown here is derived from an EMBL/GenBank/DDBJ whole genome shotgun (WGS) entry which is preliminary data.</text>
</comment>
<evidence type="ECO:0000259" key="7">
    <source>
        <dbReference type="Pfam" id="PF02108"/>
    </source>
</evidence>
<evidence type="ECO:0000256" key="5">
    <source>
        <dbReference type="ARBA" id="ARBA00022927"/>
    </source>
</evidence>
<dbReference type="InterPro" id="IPR051472">
    <property type="entry name" value="T3SS_Stator/FliH"/>
</dbReference>
<proteinExistence type="inferred from homology"/>
<comment type="function">
    <text evidence="1">Needed for flagellar regrowth and assembly.</text>
</comment>
<evidence type="ECO:0000313" key="9">
    <source>
        <dbReference type="Proteomes" id="UP000320813"/>
    </source>
</evidence>
<evidence type="ECO:0000256" key="3">
    <source>
        <dbReference type="ARBA" id="ARBA00022448"/>
    </source>
</evidence>
<keyword evidence="3" id="KW-0813">Transport</keyword>
<keyword evidence="4" id="KW-1005">Bacterial flagellum biogenesis</keyword>
<evidence type="ECO:0000256" key="1">
    <source>
        <dbReference type="ARBA" id="ARBA00003041"/>
    </source>
</evidence>
<dbReference type="EMBL" id="SGBD01000002">
    <property type="protein sequence ID" value="RZD14498.1"/>
    <property type="molecule type" value="Genomic_DNA"/>
</dbReference>
<comment type="similarity">
    <text evidence="2">Belongs to the FliH family.</text>
</comment>
<dbReference type="GO" id="GO:0044781">
    <property type="term" value="P:bacterial-type flagellum organization"/>
    <property type="evidence" value="ECO:0007669"/>
    <property type="project" value="UniProtKB-KW"/>
</dbReference>
<keyword evidence="6" id="KW-1006">Bacterial flagellum protein export</keyword>
<dbReference type="GO" id="GO:0015031">
    <property type="term" value="P:protein transport"/>
    <property type="evidence" value="ECO:0007669"/>
    <property type="project" value="UniProtKB-KW"/>
</dbReference>
<dbReference type="Proteomes" id="UP000320813">
    <property type="component" value="Unassembled WGS sequence"/>
</dbReference>
<dbReference type="GO" id="GO:0005829">
    <property type="term" value="C:cytosol"/>
    <property type="evidence" value="ECO:0007669"/>
    <property type="project" value="TreeGrafter"/>
</dbReference>
<protein>
    <recommendedName>
        <fullName evidence="7">Flagellar assembly protein FliH/Type III secretion system HrpE domain-containing protein</fullName>
    </recommendedName>
</protein>
<evidence type="ECO:0000313" key="8">
    <source>
        <dbReference type="EMBL" id="RZD14498.1"/>
    </source>
</evidence>
<dbReference type="AlphaFoldDB" id="A0A519BBB2"/>
<reference evidence="8 9" key="1">
    <citation type="submission" date="2019-01" db="EMBL/GenBank/DDBJ databases">
        <title>Insights into ecological role of a new deltaproteobacterial order Candidatus Sinidesulfobacterales (Sva0485) by metagenomics and metatranscriptomics.</title>
        <authorList>
            <person name="Tan S."/>
            <person name="Liu J."/>
            <person name="Fang Y."/>
            <person name="Hedlund B.P."/>
            <person name="Lian Z.H."/>
            <person name="Huang L.Y."/>
            <person name="Li J.T."/>
            <person name="Huang L.N."/>
            <person name="Li W.J."/>
            <person name="Jiang H.C."/>
            <person name="Dong H.L."/>
            <person name="Shu W.S."/>
        </authorList>
    </citation>
    <scope>NUCLEOTIDE SEQUENCE [LARGE SCALE GENOMIC DNA]</scope>
    <source>
        <strain evidence="8">AP3</strain>
    </source>
</reference>
<name>A0A519BBB2_9DELT</name>
<gene>
    <name evidence="8" type="ORF">EVJ47_04835</name>
</gene>